<proteinExistence type="predicted"/>
<dbReference type="Proteomes" id="UP000789831">
    <property type="component" value="Unassembled WGS sequence"/>
</dbReference>
<accession>A0A9N9CB46</accession>
<sequence>MVELMVSAHGSKFFGTDRSTFYKYALRLHQLRVSDNSTDRKVVILSKTICLKLLGLDKIYNPL</sequence>
<evidence type="ECO:0000313" key="2">
    <source>
        <dbReference type="Proteomes" id="UP000789831"/>
    </source>
</evidence>
<evidence type="ECO:0000313" key="1">
    <source>
        <dbReference type="EMBL" id="CAG8597072.1"/>
    </source>
</evidence>
<feature type="non-terminal residue" evidence="1">
    <location>
        <position position="63"/>
    </location>
</feature>
<comment type="caution">
    <text evidence="1">The sequence shown here is derived from an EMBL/GenBank/DDBJ whole genome shotgun (WGS) entry which is preliminary data.</text>
</comment>
<dbReference type="EMBL" id="CAJVPL010002034">
    <property type="protein sequence ID" value="CAG8597072.1"/>
    <property type="molecule type" value="Genomic_DNA"/>
</dbReference>
<name>A0A9N9CB46_9GLOM</name>
<dbReference type="AlphaFoldDB" id="A0A9N9CB46"/>
<keyword evidence="2" id="KW-1185">Reference proteome</keyword>
<gene>
    <name evidence="1" type="ORF">AGERDE_LOCUS8904</name>
</gene>
<organism evidence="1 2">
    <name type="scientific">Ambispora gerdemannii</name>
    <dbReference type="NCBI Taxonomy" id="144530"/>
    <lineage>
        <taxon>Eukaryota</taxon>
        <taxon>Fungi</taxon>
        <taxon>Fungi incertae sedis</taxon>
        <taxon>Mucoromycota</taxon>
        <taxon>Glomeromycotina</taxon>
        <taxon>Glomeromycetes</taxon>
        <taxon>Archaeosporales</taxon>
        <taxon>Ambisporaceae</taxon>
        <taxon>Ambispora</taxon>
    </lineage>
</organism>
<reference evidence="1" key="1">
    <citation type="submission" date="2021-06" db="EMBL/GenBank/DDBJ databases">
        <authorList>
            <person name="Kallberg Y."/>
            <person name="Tangrot J."/>
            <person name="Rosling A."/>
        </authorList>
    </citation>
    <scope>NUCLEOTIDE SEQUENCE</scope>
    <source>
        <strain evidence="1">MT106</strain>
    </source>
</reference>
<protein>
    <submittedName>
        <fullName evidence="1">4589_t:CDS:1</fullName>
    </submittedName>
</protein>